<organism evidence="2 3">
    <name type="scientific">Clunio marinus</name>
    <dbReference type="NCBI Taxonomy" id="568069"/>
    <lineage>
        <taxon>Eukaryota</taxon>
        <taxon>Metazoa</taxon>
        <taxon>Ecdysozoa</taxon>
        <taxon>Arthropoda</taxon>
        <taxon>Hexapoda</taxon>
        <taxon>Insecta</taxon>
        <taxon>Pterygota</taxon>
        <taxon>Neoptera</taxon>
        <taxon>Endopterygota</taxon>
        <taxon>Diptera</taxon>
        <taxon>Nematocera</taxon>
        <taxon>Chironomoidea</taxon>
        <taxon>Chironomidae</taxon>
        <taxon>Clunio</taxon>
    </lineage>
</organism>
<name>A0A1J1HKP8_9DIPT</name>
<proteinExistence type="predicted"/>
<evidence type="ECO:0000313" key="3">
    <source>
        <dbReference type="Proteomes" id="UP000183832"/>
    </source>
</evidence>
<dbReference type="AlphaFoldDB" id="A0A1J1HKP8"/>
<dbReference type="Proteomes" id="UP000183832">
    <property type="component" value="Unassembled WGS sequence"/>
</dbReference>
<keyword evidence="3" id="KW-1185">Reference proteome</keyword>
<evidence type="ECO:0000313" key="2">
    <source>
        <dbReference type="EMBL" id="CRK88605.1"/>
    </source>
</evidence>
<evidence type="ECO:0000256" key="1">
    <source>
        <dbReference type="SAM" id="MobiDB-lite"/>
    </source>
</evidence>
<protein>
    <submittedName>
        <fullName evidence="2">CLUMA_CG002478, isoform A</fullName>
    </submittedName>
</protein>
<feature type="region of interest" description="Disordered" evidence="1">
    <location>
        <begin position="31"/>
        <end position="52"/>
    </location>
</feature>
<accession>A0A1J1HKP8</accession>
<reference evidence="2 3" key="1">
    <citation type="submission" date="2015-04" db="EMBL/GenBank/DDBJ databases">
        <authorList>
            <person name="Syromyatnikov M.Y."/>
            <person name="Popov V.N."/>
        </authorList>
    </citation>
    <scope>NUCLEOTIDE SEQUENCE [LARGE SCALE GENOMIC DNA]</scope>
</reference>
<dbReference type="EMBL" id="CVRI01000009">
    <property type="protein sequence ID" value="CRK88605.1"/>
    <property type="molecule type" value="Genomic_DNA"/>
</dbReference>
<dbReference type="InterPro" id="IPR036322">
    <property type="entry name" value="WD40_repeat_dom_sf"/>
</dbReference>
<dbReference type="OrthoDB" id="5980302at2759"/>
<dbReference type="SUPFAM" id="SSF50978">
    <property type="entry name" value="WD40 repeat-like"/>
    <property type="match status" value="1"/>
</dbReference>
<gene>
    <name evidence="2" type="ORF">CLUMA_CG002478</name>
</gene>
<sequence>MGIDSSHLFCIKYLLIDAKPNVDDNMKKCEREELDENEVPETASPTIESSDKREIKKSSKTLILDAVILTDVKIICISSVCCDLRFYDCSTMNKCILRLYVRNFPSLISALHYHQPLDNRRNAQLIIGDFNGTVRVIDFMKNSKIDFHSGSILCQISQISNHTKL</sequence>